<reference evidence="4" key="1">
    <citation type="journal article" date="2019" name="Int. J. Syst. Evol. Microbiol.">
        <title>The Global Catalogue of Microorganisms (GCM) 10K type strain sequencing project: providing services to taxonomists for standard genome sequencing and annotation.</title>
        <authorList>
            <consortium name="The Broad Institute Genomics Platform"/>
            <consortium name="The Broad Institute Genome Sequencing Center for Infectious Disease"/>
            <person name="Wu L."/>
            <person name="Ma J."/>
        </authorList>
    </citation>
    <scope>NUCLEOTIDE SEQUENCE [LARGE SCALE GENOMIC DNA]</scope>
    <source>
        <strain evidence="4">CGMCC 4.7638</strain>
    </source>
</reference>
<protein>
    <submittedName>
        <fullName evidence="3">Helix-turn-helix domain-containing protein</fullName>
    </submittedName>
</protein>
<evidence type="ECO:0000313" key="3">
    <source>
        <dbReference type="EMBL" id="MFD2481892.1"/>
    </source>
</evidence>
<dbReference type="InterPro" id="IPR001387">
    <property type="entry name" value="Cro/C1-type_HTH"/>
</dbReference>
<dbReference type="InterPro" id="IPR013096">
    <property type="entry name" value="Cupin_2"/>
</dbReference>
<keyword evidence="1" id="KW-0238">DNA-binding</keyword>
<dbReference type="RefSeq" id="WP_344272535.1">
    <property type="nucleotide sequence ID" value="NZ_BAAAHV010000011.1"/>
</dbReference>
<dbReference type="InterPro" id="IPR010982">
    <property type="entry name" value="Lambda_DNA-bd_dom_sf"/>
</dbReference>
<dbReference type="InterPro" id="IPR014710">
    <property type="entry name" value="RmlC-like_jellyroll"/>
</dbReference>
<dbReference type="PROSITE" id="PS50943">
    <property type="entry name" value="HTH_CROC1"/>
    <property type="match status" value="1"/>
</dbReference>
<gene>
    <name evidence="3" type="ORF">ACFSUT_16520</name>
</gene>
<keyword evidence="4" id="KW-1185">Reference proteome</keyword>
<dbReference type="Gene3D" id="2.60.120.10">
    <property type="entry name" value="Jelly Rolls"/>
    <property type="match status" value="1"/>
</dbReference>
<dbReference type="PANTHER" id="PTHR46797">
    <property type="entry name" value="HTH-TYPE TRANSCRIPTIONAL REGULATOR"/>
    <property type="match status" value="1"/>
</dbReference>
<dbReference type="InterPro" id="IPR050807">
    <property type="entry name" value="TransReg_Diox_bact_type"/>
</dbReference>
<dbReference type="SMART" id="SM00530">
    <property type="entry name" value="HTH_XRE"/>
    <property type="match status" value="1"/>
</dbReference>
<dbReference type="SUPFAM" id="SSF51182">
    <property type="entry name" value="RmlC-like cupins"/>
    <property type="match status" value="1"/>
</dbReference>
<dbReference type="EMBL" id="JBHUKQ010000010">
    <property type="protein sequence ID" value="MFD2481892.1"/>
    <property type="molecule type" value="Genomic_DNA"/>
</dbReference>
<dbReference type="Gene3D" id="1.10.260.40">
    <property type="entry name" value="lambda repressor-like DNA-binding domains"/>
    <property type="match status" value="1"/>
</dbReference>
<dbReference type="SUPFAM" id="SSF47413">
    <property type="entry name" value="lambda repressor-like DNA-binding domains"/>
    <property type="match status" value="1"/>
</dbReference>
<proteinExistence type="predicted"/>
<dbReference type="InterPro" id="IPR011051">
    <property type="entry name" value="RmlC_Cupin_sf"/>
</dbReference>
<name>A0ABW5HZG9_9PSEU</name>
<dbReference type="CDD" id="cd00093">
    <property type="entry name" value="HTH_XRE"/>
    <property type="match status" value="1"/>
</dbReference>
<feature type="domain" description="HTH cro/C1-type" evidence="2">
    <location>
        <begin position="35"/>
        <end position="79"/>
    </location>
</feature>
<evidence type="ECO:0000256" key="1">
    <source>
        <dbReference type="ARBA" id="ARBA00023125"/>
    </source>
</evidence>
<evidence type="ECO:0000259" key="2">
    <source>
        <dbReference type="PROSITE" id="PS50943"/>
    </source>
</evidence>
<sequence length="203" mass="22170">MGSAQSEPPAAEDNRDYWVNHLGATLRARRSGRFTVEELSARSGVSAGLISQIERGIGNPSFATLLRLANALEVPMADMFLGQQSHETKVLVRREERLRMELPGDGIVQEMLVPNTDRKLGVLEMTIPPGFRGEDVPHSHPGEEVVVVLSGTLRATIGGQAFVLNEGDTMSYDSSTPHWWSNEHEEPAVILAISTPPSLGRVH</sequence>
<dbReference type="Pfam" id="PF07883">
    <property type="entry name" value="Cupin_2"/>
    <property type="match status" value="1"/>
</dbReference>
<organism evidence="3 4">
    <name type="scientific">Amycolatopsis albidoflavus</name>
    <dbReference type="NCBI Taxonomy" id="102226"/>
    <lineage>
        <taxon>Bacteria</taxon>
        <taxon>Bacillati</taxon>
        <taxon>Actinomycetota</taxon>
        <taxon>Actinomycetes</taxon>
        <taxon>Pseudonocardiales</taxon>
        <taxon>Pseudonocardiaceae</taxon>
        <taxon>Amycolatopsis</taxon>
    </lineage>
</organism>
<dbReference type="PANTHER" id="PTHR46797:SF1">
    <property type="entry name" value="METHYLPHOSPHONATE SYNTHASE"/>
    <property type="match status" value="1"/>
</dbReference>
<accession>A0ABW5HZG9</accession>
<comment type="caution">
    <text evidence="3">The sequence shown here is derived from an EMBL/GenBank/DDBJ whole genome shotgun (WGS) entry which is preliminary data.</text>
</comment>
<dbReference type="CDD" id="cd02209">
    <property type="entry name" value="cupin_XRE_C"/>
    <property type="match status" value="1"/>
</dbReference>
<dbReference type="Pfam" id="PF01381">
    <property type="entry name" value="HTH_3"/>
    <property type="match status" value="1"/>
</dbReference>
<dbReference type="Proteomes" id="UP001597542">
    <property type="component" value="Unassembled WGS sequence"/>
</dbReference>
<evidence type="ECO:0000313" key="4">
    <source>
        <dbReference type="Proteomes" id="UP001597542"/>
    </source>
</evidence>